<dbReference type="Pfam" id="PF02357">
    <property type="entry name" value="NusG"/>
    <property type="match status" value="1"/>
</dbReference>
<dbReference type="AlphaFoldDB" id="A0A975WDI9"/>
<dbReference type="SMART" id="SM00738">
    <property type="entry name" value="NGN"/>
    <property type="match status" value="1"/>
</dbReference>
<dbReference type="Gene3D" id="3.30.70.940">
    <property type="entry name" value="NusG, N-terminal domain"/>
    <property type="match status" value="1"/>
</dbReference>
<comment type="caution">
    <text evidence="6">The sequence shown here is derived from an EMBL/GenBank/DDBJ whole genome shotgun (WGS) entry which is preliminary data.</text>
</comment>
<dbReference type="InterPro" id="IPR008991">
    <property type="entry name" value="Translation_prot_SH3-like_sf"/>
</dbReference>
<keyword evidence="1" id="KW-0889">Transcription antitermination</keyword>
<dbReference type="CDD" id="cd06091">
    <property type="entry name" value="KOW_NusG"/>
    <property type="match status" value="1"/>
</dbReference>
<accession>A0A975WDI9</accession>
<name>A0A975WDI9_9RHOB</name>
<evidence type="ECO:0000256" key="1">
    <source>
        <dbReference type="ARBA" id="ARBA00022814"/>
    </source>
</evidence>
<keyword evidence="3" id="KW-0804">Transcription</keyword>
<evidence type="ECO:0000259" key="4">
    <source>
        <dbReference type="SMART" id="SM00738"/>
    </source>
</evidence>
<evidence type="ECO:0000313" key="6">
    <source>
        <dbReference type="EMBL" id="SEK01420.1"/>
    </source>
</evidence>
<organism evidence="6 7">
    <name type="scientific">Marinovum algicola</name>
    <dbReference type="NCBI Taxonomy" id="42444"/>
    <lineage>
        <taxon>Bacteria</taxon>
        <taxon>Pseudomonadati</taxon>
        <taxon>Pseudomonadota</taxon>
        <taxon>Alphaproteobacteria</taxon>
        <taxon>Rhodobacterales</taxon>
        <taxon>Roseobacteraceae</taxon>
        <taxon>Marinovum</taxon>
    </lineage>
</organism>
<dbReference type="PANTHER" id="PTHR30265:SF7">
    <property type="entry name" value="TRANSCRIPTION ANTITERMINATION PROTEIN RFAH"/>
    <property type="match status" value="1"/>
</dbReference>
<gene>
    <name evidence="6" type="ORF">SAMN04487940_11869</name>
</gene>
<dbReference type="SMART" id="SM00739">
    <property type="entry name" value="KOW"/>
    <property type="match status" value="1"/>
</dbReference>
<dbReference type="InterPro" id="IPR043425">
    <property type="entry name" value="NusG-like"/>
</dbReference>
<protein>
    <submittedName>
        <fullName evidence="6">Transcriptional antiterminator RfaH</fullName>
    </submittedName>
</protein>
<evidence type="ECO:0000256" key="3">
    <source>
        <dbReference type="ARBA" id="ARBA00023163"/>
    </source>
</evidence>
<proteinExistence type="predicted"/>
<sequence length="184" mass="20355">MAFGEDLTDKTTGASGSDAAPRADNWFVAQLKPNGLALALRNLGRQRFATFVPERFEALRGATVRRPLFPGYMFVRFDPVQHGWQAINSTRGVTRLLLNDPRRPSPLPAQFMAGLIARCDDKGLVLPPEDFAAGDRIRVISGPFADLVTKVDALDKEDRLRVLIELMGQKVKTSIPRVNVEKLA</sequence>
<feature type="domain" description="NusG-like N-terminal" evidence="4">
    <location>
        <begin position="23"/>
        <end position="119"/>
    </location>
</feature>
<reference evidence="6 7" key="1">
    <citation type="submission" date="2016-10" db="EMBL/GenBank/DDBJ databases">
        <authorList>
            <person name="Varghese N."/>
            <person name="Submissions S."/>
        </authorList>
    </citation>
    <scope>NUCLEOTIDE SEQUENCE [LARGE SCALE GENOMIC DNA]</scope>
    <source>
        <strain evidence="6 7">FF3</strain>
    </source>
</reference>
<keyword evidence="7" id="KW-1185">Reference proteome</keyword>
<dbReference type="PANTHER" id="PTHR30265">
    <property type="entry name" value="RHO-INTERACTING TRANSCRIPTION TERMINATION FACTOR NUSG"/>
    <property type="match status" value="1"/>
</dbReference>
<dbReference type="GO" id="GO:0006354">
    <property type="term" value="P:DNA-templated transcription elongation"/>
    <property type="evidence" value="ECO:0007669"/>
    <property type="project" value="InterPro"/>
</dbReference>
<evidence type="ECO:0000259" key="5">
    <source>
        <dbReference type="SMART" id="SM00739"/>
    </source>
</evidence>
<dbReference type="Proteomes" id="UP000182932">
    <property type="component" value="Unassembled WGS sequence"/>
</dbReference>
<keyword evidence="2" id="KW-0805">Transcription regulation</keyword>
<dbReference type="InterPro" id="IPR006645">
    <property type="entry name" value="NGN-like_dom"/>
</dbReference>
<dbReference type="InterPro" id="IPR036735">
    <property type="entry name" value="NGN_dom_sf"/>
</dbReference>
<dbReference type="SUPFAM" id="SSF82679">
    <property type="entry name" value="N-utilization substance G protein NusG, N-terminal domain"/>
    <property type="match status" value="1"/>
</dbReference>
<dbReference type="SUPFAM" id="SSF50104">
    <property type="entry name" value="Translation proteins SH3-like domain"/>
    <property type="match status" value="1"/>
</dbReference>
<dbReference type="GO" id="GO:0031564">
    <property type="term" value="P:transcription antitermination"/>
    <property type="evidence" value="ECO:0007669"/>
    <property type="project" value="UniProtKB-KW"/>
</dbReference>
<dbReference type="RefSeq" id="WP_048536024.1">
    <property type="nucleotide sequence ID" value="NZ_JAVJQM010000061.1"/>
</dbReference>
<evidence type="ECO:0000313" key="7">
    <source>
        <dbReference type="Proteomes" id="UP000182932"/>
    </source>
</evidence>
<feature type="domain" description="KOW" evidence="5">
    <location>
        <begin position="130"/>
        <end position="157"/>
    </location>
</feature>
<dbReference type="EMBL" id="FNYY01000018">
    <property type="protein sequence ID" value="SEK01420.1"/>
    <property type="molecule type" value="Genomic_DNA"/>
</dbReference>
<dbReference type="GO" id="GO:0005829">
    <property type="term" value="C:cytosol"/>
    <property type="evidence" value="ECO:0007669"/>
    <property type="project" value="TreeGrafter"/>
</dbReference>
<dbReference type="InterPro" id="IPR005824">
    <property type="entry name" value="KOW"/>
</dbReference>
<evidence type="ECO:0000256" key="2">
    <source>
        <dbReference type="ARBA" id="ARBA00023015"/>
    </source>
</evidence>